<dbReference type="PRINTS" id="PR00080">
    <property type="entry name" value="SDRFAMILY"/>
</dbReference>
<dbReference type="PANTHER" id="PTHR42760">
    <property type="entry name" value="SHORT-CHAIN DEHYDROGENASES/REDUCTASES FAMILY MEMBER"/>
    <property type="match status" value="1"/>
</dbReference>
<dbReference type="GO" id="GO:0016616">
    <property type="term" value="F:oxidoreductase activity, acting on the CH-OH group of donors, NAD or NADP as acceptor"/>
    <property type="evidence" value="ECO:0007669"/>
    <property type="project" value="TreeGrafter"/>
</dbReference>
<dbReference type="GO" id="GO:0048038">
    <property type="term" value="F:quinone binding"/>
    <property type="evidence" value="ECO:0007669"/>
    <property type="project" value="TreeGrafter"/>
</dbReference>
<dbReference type="RefSeq" id="WP_176930209.1">
    <property type="nucleotide sequence ID" value="NZ_FNIE01000004.1"/>
</dbReference>
<dbReference type="InterPro" id="IPR057326">
    <property type="entry name" value="KR_dom"/>
</dbReference>
<keyword evidence="2" id="KW-0560">Oxidoreductase</keyword>
<proteinExistence type="inferred from homology"/>
<dbReference type="STRING" id="310781.SAMN05216259_104148"/>
<evidence type="ECO:0000313" key="6">
    <source>
        <dbReference type="Proteomes" id="UP000199341"/>
    </source>
</evidence>
<dbReference type="Pfam" id="PF00106">
    <property type="entry name" value="adh_short"/>
    <property type="match status" value="1"/>
</dbReference>
<dbReference type="CDD" id="cd05233">
    <property type="entry name" value="SDR_c"/>
    <property type="match status" value="1"/>
</dbReference>
<protein>
    <submittedName>
        <fullName evidence="5">Gluconate 5-dehydrogenase/3-oxoacyl-[acyl-carrier protein] reductase</fullName>
    </submittedName>
</protein>
<dbReference type="AlphaFoldDB" id="A0A1H0BDM7"/>
<reference evidence="5 6" key="1">
    <citation type="submission" date="2016-10" db="EMBL/GenBank/DDBJ databases">
        <authorList>
            <person name="de Groot N.N."/>
        </authorList>
    </citation>
    <scope>NUCLEOTIDE SEQUENCE [LARGE SCALE GENOMIC DNA]</scope>
    <source>
        <strain evidence="5 6">CGMCC 4.2022</strain>
    </source>
</reference>
<comment type="similarity">
    <text evidence="1 3">Belongs to the short-chain dehydrogenases/reductases (SDR) family.</text>
</comment>
<evidence type="ECO:0000313" key="5">
    <source>
        <dbReference type="EMBL" id="SDN43737.1"/>
    </source>
</evidence>
<dbReference type="InterPro" id="IPR036291">
    <property type="entry name" value="NAD(P)-bd_dom_sf"/>
</dbReference>
<dbReference type="GO" id="GO:0006633">
    <property type="term" value="P:fatty acid biosynthetic process"/>
    <property type="evidence" value="ECO:0007669"/>
    <property type="project" value="TreeGrafter"/>
</dbReference>
<evidence type="ECO:0000256" key="1">
    <source>
        <dbReference type="ARBA" id="ARBA00006484"/>
    </source>
</evidence>
<sequence>MADTTEQGLAGRTAIVTGGGRGIGRATAVALAGAGVARIALVARTAAQLDETARAIEAAGAQPVAVTADLADSDSVRTAVEAAERQLGQVDILVNNAGTVAPLGATAKLDAADVLAALRLNVVAPILLAGAVADGMRDRSWGRIVNVSSGVVARPETMPGGGVYAATKAALEAQTVSMAAEYADTGVHINVYRPGPVDTAMQEWIRAQDPEAIGRRLHERFIGYRESGTLLTAEQSGAALVAHLVRREETGRIWDVTDEL</sequence>
<accession>A0A1H0BDM7</accession>
<dbReference type="PRINTS" id="PR00081">
    <property type="entry name" value="GDHRDH"/>
</dbReference>
<dbReference type="EMBL" id="FNIE01000004">
    <property type="protein sequence ID" value="SDN43737.1"/>
    <property type="molecule type" value="Genomic_DNA"/>
</dbReference>
<dbReference type="SUPFAM" id="SSF51735">
    <property type="entry name" value="NAD(P)-binding Rossmann-fold domains"/>
    <property type="match status" value="1"/>
</dbReference>
<name>A0A1H0BDM7_9ACTN</name>
<dbReference type="SMART" id="SM00822">
    <property type="entry name" value="PKS_KR"/>
    <property type="match status" value="1"/>
</dbReference>
<dbReference type="Gene3D" id="3.40.50.720">
    <property type="entry name" value="NAD(P)-binding Rossmann-like Domain"/>
    <property type="match status" value="1"/>
</dbReference>
<keyword evidence="6" id="KW-1185">Reference proteome</keyword>
<dbReference type="Proteomes" id="UP000199341">
    <property type="component" value="Unassembled WGS sequence"/>
</dbReference>
<evidence type="ECO:0000259" key="4">
    <source>
        <dbReference type="SMART" id="SM00822"/>
    </source>
</evidence>
<organism evidence="5 6">
    <name type="scientific">Actinacidiphila guanduensis</name>
    <dbReference type="NCBI Taxonomy" id="310781"/>
    <lineage>
        <taxon>Bacteria</taxon>
        <taxon>Bacillati</taxon>
        <taxon>Actinomycetota</taxon>
        <taxon>Actinomycetes</taxon>
        <taxon>Kitasatosporales</taxon>
        <taxon>Streptomycetaceae</taxon>
        <taxon>Actinacidiphila</taxon>
    </lineage>
</organism>
<dbReference type="InterPro" id="IPR002347">
    <property type="entry name" value="SDR_fam"/>
</dbReference>
<gene>
    <name evidence="5" type="ORF">SAMN05216259_104148</name>
</gene>
<feature type="domain" description="Ketoreductase" evidence="4">
    <location>
        <begin position="12"/>
        <end position="197"/>
    </location>
</feature>
<evidence type="ECO:0000256" key="2">
    <source>
        <dbReference type="ARBA" id="ARBA00023002"/>
    </source>
</evidence>
<dbReference type="PANTHER" id="PTHR42760:SF133">
    <property type="entry name" value="3-OXOACYL-[ACYL-CARRIER-PROTEIN] REDUCTASE"/>
    <property type="match status" value="1"/>
</dbReference>
<evidence type="ECO:0000256" key="3">
    <source>
        <dbReference type="RuleBase" id="RU000363"/>
    </source>
</evidence>